<feature type="region of interest" description="Disordered" evidence="4">
    <location>
        <begin position="710"/>
        <end position="763"/>
    </location>
</feature>
<dbReference type="InterPro" id="IPR036770">
    <property type="entry name" value="Ankyrin_rpt-contain_sf"/>
</dbReference>
<keyword evidence="6" id="KW-1185">Reference proteome</keyword>
<dbReference type="SMART" id="SM00248">
    <property type="entry name" value="ANK"/>
    <property type="match status" value="12"/>
</dbReference>
<gene>
    <name evidence="5" type="ORF">FCIRC_10710</name>
</gene>
<feature type="region of interest" description="Disordered" evidence="4">
    <location>
        <begin position="906"/>
        <end position="970"/>
    </location>
</feature>
<dbReference type="InterPro" id="IPR002110">
    <property type="entry name" value="Ankyrin_rpt"/>
</dbReference>
<reference evidence="6" key="1">
    <citation type="journal article" date="2020" name="BMC Genomics">
        <title>Correction to: Identification and distribution of gene clusters required for synthesis of sphingolipid metabolism inhibitors in diverse species of the filamentous fungus Fusarium.</title>
        <authorList>
            <person name="Kim H.S."/>
            <person name="Lohmar J.M."/>
            <person name="Busman M."/>
            <person name="Brown D.W."/>
            <person name="Naumann T.A."/>
            <person name="Divon H.H."/>
            <person name="Lysoe E."/>
            <person name="Uhlig S."/>
            <person name="Proctor R.H."/>
        </authorList>
    </citation>
    <scope>NUCLEOTIDE SEQUENCE [LARGE SCALE GENOMIC DNA]</scope>
    <source>
        <strain evidence="6">NRRL 25331</strain>
    </source>
</reference>
<keyword evidence="1" id="KW-0677">Repeat</keyword>
<feature type="repeat" description="ANK" evidence="3">
    <location>
        <begin position="341"/>
        <end position="362"/>
    </location>
</feature>
<dbReference type="Pfam" id="PF12796">
    <property type="entry name" value="Ank_2"/>
    <property type="match status" value="3"/>
</dbReference>
<keyword evidence="2 3" id="KW-0040">ANK repeat</keyword>
<feature type="repeat" description="ANK" evidence="3">
    <location>
        <begin position="378"/>
        <end position="410"/>
    </location>
</feature>
<feature type="compositionally biased region" description="Basic and acidic residues" evidence="4">
    <location>
        <begin position="920"/>
        <end position="933"/>
    </location>
</feature>
<evidence type="ECO:0000256" key="2">
    <source>
        <dbReference type="ARBA" id="ARBA00023043"/>
    </source>
</evidence>
<evidence type="ECO:0000256" key="1">
    <source>
        <dbReference type="ARBA" id="ARBA00022737"/>
    </source>
</evidence>
<dbReference type="Gene3D" id="1.25.40.20">
    <property type="entry name" value="Ankyrin repeat-containing domain"/>
    <property type="match status" value="4"/>
</dbReference>
<feature type="repeat" description="ANK" evidence="3">
    <location>
        <begin position="158"/>
        <end position="190"/>
    </location>
</feature>
<dbReference type="PROSITE" id="PS50297">
    <property type="entry name" value="ANK_REP_REGION"/>
    <property type="match status" value="5"/>
</dbReference>
<name>A0A8H5TA14_FUSCI</name>
<accession>A0A8H5TA14</accession>
<feature type="repeat" description="ANK" evidence="3">
    <location>
        <begin position="297"/>
        <end position="329"/>
    </location>
</feature>
<feature type="repeat" description="ANK" evidence="3">
    <location>
        <begin position="191"/>
        <end position="224"/>
    </location>
</feature>
<reference evidence="5 6" key="2">
    <citation type="submission" date="2020-05" db="EMBL/GenBank/DDBJ databases">
        <title>Identification and distribution of gene clusters putatively required for synthesis of sphingolipid metabolism inhibitors in phylogenetically diverse species of the filamentous fungus Fusarium.</title>
        <authorList>
            <person name="Kim H.-S."/>
            <person name="Busman M."/>
            <person name="Brown D.W."/>
            <person name="Divon H."/>
            <person name="Uhlig S."/>
            <person name="Proctor R.H."/>
        </authorList>
    </citation>
    <scope>NUCLEOTIDE SEQUENCE [LARGE SCALE GENOMIC DNA]</scope>
    <source>
        <strain evidence="5 6">NRRL 25331</strain>
    </source>
</reference>
<proteinExistence type="predicted"/>
<feature type="compositionally biased region" description="Basic and acidic residues" evidence="4">
    <location>
        <begin position="710"/>
        <end position="723"/>
    </location>
</feature>
<dbReference type="PRINTS" id="PR01415">
    <property type="entry name" value="ANKYRIN"/>
</dbReference>
<dbReference type="PANTHER" id="PTHR24198:SF165">
    <property type="entry name" value="ANKYRIN REPEAT-CONTAINING PROTEIN-RELATED"/>
    <property type="match status" value="1"/>
</dbReference>
<organism evidence="5 6">
    <name type="scientific">Fusarium circinatum</name>
    <name type="common">Pitch canker fungus</name>
    <name type="synonym">Gibberella circinata</name>
    <dbReference type="NCBI Taxonomy" id="48490"/>
    <lineage>
        <taxon>Eukaryota</taxon>
        <taxon>Fungi</taxon>
        <taxon>Dikarya</taxon>
        <taxon>Ascomycota</taxon>
        <taxon>Pezizomycotina</taxon>
        <taxon>Sordariomycetes</taxon>
        <taxon>Hypocreomycetidae</taxon>
        <taxon>Hypocreales</taxon>
        <taxon>Nectriaceae</taxon>
        <taxon>Fusarium</taxon>
        <taxon>Fusarium fujikuroi species complex</taxon>
    </lineage>
</organism>
<dbReference type="EMBL" id="JAAQPE010000403">
    <property type="protein sequence ID" value="KAF5664852.1"/>
    <property type="molecule type" value="Genomic_DNA"/>
</dbReference>
<sequence length="1110" mass="125244">MIETAEASPPTTTVQCRGQETATTITDDARPVLASYSVKKSGSGHHMIGNDIPETPLLHQELRKFSQAQEKAVSFDRLVSQKKCEVDFRDAAGETALQVALELDLIVEANSLVLAGADVTLSDFDEQKLIHAACLDGQTEVVELLLGRITNINGTHINNETPLAAACEMGHLDIIRLLLENGADANISNDDGWTPLHWACWGDQEQIVERLLQVDGLNTNAIEAKMNQTPLNLAVERGYHYIVYLLLGKNADLYIKDSMGWTPLMTATREQDLEMVMMILGHRVGWRDGYLEITDERHLTPLHVASMQGSCRIASGLISAGADCDARFRLGDDNPGRPEYPGYTPLHHACSEDQLQIVDLLLPEVPLPGVEIDARAADQRTPLHVASLVGSERVVKLLLERNADINATDDEGSTPLHLASGYEPGWRKRTAERDLIKPDRDSFDDSESMKRCWESSPRQYVSVIELLMRHGADPTIIDEYGYTALHNAAISAYKGNIEKLLKLMQPDTLSWRDWKQSPIYSALLGEHPLAAMRSLLAKQEVKEAPFWKNGGKLQVIEMSAKMIKPFDILGLLFCELPSEREIVVTGSDNWGPIQWAAHERLPGVLSKLIDDAGRSEDIGMMVHEALQATSKSMTSNELEHELSCEVLVQVMWILITNSQRTPKNVEAVRVASNVVRDGAASQMGATTSHIAEPCDALRRRVSHLRYHNERQNQLIRHDKESSPLKDNSNLKASLHPRDCEPWQKKERRERQFGKEPGVETSKAVKRPTTLGTLQDILKDPPFAQISQTHRDEVDYKPPVPGLNNKRIVQAAEATVVAFFKANGESVRIRRNRPIKEVVYDPGPTDVVGTAIRNLLDMTKRGSMRFDSNLYAKENLKLTWVHLPSTNDLLTKIMSFFRDSWVEVPDKESRSRMMRPRSVIRPKEKPADVQSKEEEATESTTLTETDKDEDGSKGSEATESETILDDSRTEDQRIYDDWDSKPDQLPKKPHKFVPASAIYMPYLSYSTHCRHWDSRLLSHDWDLKQRHDHYEELLNTYKGKDEQQHGSPTLDEWYYQFAQEDNEAINDQSCRNESQIVSKYFRENERAGDMGIEREPSQWTVVKYGLEQVLS</sequence>
<feature type="compositionally biased region" description="Basic and acidic residues" evidence="4">
    <location>
        <begin position="735"/>
        <end position="757"/>
    </location>
</feature>
<dbReference type="SUPFAM" id="SSF48403">
    <property type="entry name" value="Ankyrin repeat"/>
    <property type="match status" value="2"/>
</dbReference>
<dbReference type="PANTHER" id="PTHR24198">
    <property type="entry name" value="ANKYRIN REPEAT AND PROTEIN KINASE DOMAIN-CONTAINING PROTEIN"/>
    <property type="match status" value="1"/>
</dbReference>
<protein>
    <submittedName>
        <fullName evidence="5">Ankyrin</fullName>
    </submittedName>
</protein>
<dbReference type="PROSITE" id="PS50088">
    <property type="entry name" value="ANK_REPEAT"/>
    <property type="match status" value="6"/>
</dbReference>
<dbReference type="Proteomes" id="UP000572754">
    <property type="component" value="Unassembled WGS sequence"/>
</dbReference>
<dbReference type="AlphaFoldDB" id="A0A8H5TA14"/>
<evidence type="ECO:0000313" key="5">
    <source>
        <dbReference type="EMBL" id="KAF5664852.1"/>
    </source>
</evidence>
<evidence type="ECO:0000256" key="3">
    <source>
        <dbReference type="PROSITE-ProRule" id="PRU00023"/>
    </source>
</evidence>
<evidence type="ECO:0000256" key="4">
    <source>
        <dbReference type="SAM" id="MobiDB-lite"/>
    </source>
</evidence>
<evidence type="ECO:0000313" key="6">
    <source>
        <dbReference type="Proteomes" id="UP000572754"/>
    </source>
</evidence>
<comment type="caution">
    <text evidence="5">The sequence shown here is derived from an EMBL/GenBank/DDBJ whole genome shotgun (WGS) entry which is preliminary data.</text>
</comment>
<feature type="repeat" description="ANK" evidence="3">
    <location>
        <begin position="226"/>
        <end position="258"/>
    </location>
</feature>